<evidence type="ECO:0000256" key="4">
    <source>
        <dbReference type="ARBA" id="ARBA00047645"/>
    </source>
</evidence>
<evidence type="ECO:0000313" key="8">
    <source>
        <dbReference type="EMBL" id="CEA07578.1"/>
    </source>
</evidence>
<dbReference type="Pfam" id="PF00708">
    <property type="entry name" value="Acylphosphatase"/>
    <property type="match status" value="1"/>
</dbReference>
<keyword evidence="5" id="KW-0378">Hydrolase</keyword>
<dbReference type="InterPro" id="IPR036046">
    <property type="entry name" value="Acylphosphatase-like_dom_sf"/>
</dbReference>
<dbReference type="PROSITE" id="PS51160">
    <property type="entry name" value="ACYLPHOSPHATASE_3"/>
    <property type="match status" value="1"/>
</dbReference>
<dbReference type="InterPro" id="IPR017968">
    <property type="entry name" value="Acylphosphatase_CS"/>
</dbReference>
<dbReference type="PANTHER" id="PTHR47268">
    <property type="entry name" value="ACYLPHOSPHATASE"/>
    <property type="match status" value="1"/>
</dbReference>
<dbReference type="Gene3D" id="3.30.70.100">
    <property type="match status" value="1"/>
</dbReference>
<feature type="active site" evidence="5">
    <location>
        <position position="15"/>
    </location>
</feature>
<dbReference type="EC" id="3.6.1.7" evidence="2 5"/>
<dbReference type="GO" id="GO:0003998">
    <property type="term" value="F:acylphosphatase activity"/>
    <property type="evidence" value="ECO:0007669"/>
    <property type="project" value="UniProtKB-EC"/>
</dbReference>
<dbReference type="PANTHER" id="PTHR47268:SF4">
    <property type="entry name" value="ACYLPHOSPHATASE"/>
    <property type="match status" value="1"/>
</dbReference>
<evidence type="ECO:0000256" key="6">
    <source>
        <dbReference type="RuleBase" id="RU004168"/>
    </source>
</evidence>
<dbReference type="EMBL" id="LN483070">
    <property type="protein sequence ID" value="CEA07578.1"/>
    <property type="molecule type" value="Genomic_DNA"/>
</dbReference>
<organism evidence="8">
    <name type="scientific">Arthrobacter saudimassiliensis</name>
    <dbReference type="NCBI Taxonomy" id="1461584"/>
    <lineage>
        <taxon>Bacteria</taxon>
        <taxon>Bacillati</taxon>
        <taxon>Actinomycetota</taxon>
        <taxon>Actinomycetes</taxon>
        <taxon>Micrococcales</taxon>
        <taxon>Micrococcaceae</taxon>
        <taxon>Arthrobacter</taxon>
    </lineage>
</organism>
<dbReference type="InterPro" id="IPR020456">
    <property type="entry name" value="Acylphosphatase"/>
</dbReference>
<dbReference type="InterPro" id="IPR001792">
    <property type="entry name" value="Acylphosphatase-like_dom"/>
</dbReference>
<evidence type="ECO:0000259" key="7">
    <source>
        <dbReference type="PROSITE" id="PS51160"/>
    </source>
</evidence>
<evidence type="ECO:0000256" key="5">
    <source>
        <dbReference type="PROSITE-ProRule" id="PRU00520"/>
    </source>
</evidence>
<dbReference type="PROSITE" id="PS00150">
    <property type="entry name" value="ACYLPHOSPHATASE_1"/>
    <property type="match status" value="1"/>
</dbReference>
<accession>A0A078MJQ0</accession>
<sequence>MSARVRGEVQGVGFRYWTLRRAQALGLVGEVRNQPDGSVTVLAEGPRPALDGLLEWLQGPETPGVVQSVDYGFGAADGSFGEFRTG</sequence>
<dbReference type="PATRIC" id="fig|1461584.3.peg.888"/>
<comment type="similarity">
    <text evidence="1 6">Belongs to the acylphosphatase family.</text>
</comment>
<dbReference type="SUPFAM" id="SSF54975">
    <property type="entry name" value="Acylphosphatase/BLUF domain-like"/>
    <property type="match status" value="1"/>
</dbReference>
<proteinExistence type="inferred from homology"/>
<comment type="catalytic activity">
    <reaction evidence="4 5">
        <text>an acyl phosphate + H2O = a carboxylate + phosphate + H(+)</text>
        <dbReference type="Rhea" id="RHEA:14965"/>
        <dbReference type="ChEBI" id="CHEBI:15377"/>
        <dbReference type="ChEBI" id="CHEBI:15378"/>
        <dbReference type="ChEBI" id="CHEBI:29067"/>
        <dbReference type="ChEBI" id="CHEBI:43474"/>
        <dbReference type="ChEBI" id="CHEBI:59918"/>
        <dbReference type="EC" id="3.6.1.7"/>
    </reaction>
</comment>
<feature type="active site" evidence="5">
    <location>
        <position position="33"/>
    </location>
</feature>
<gene>
    <name evidence="8" type="primary">acyP</name>
    <name evidence="8" type="ORF">BN1051_00894</name>
</gene>
<name>A0A078MJQ0_9MICC</name>
<evidence type="ECO:0000256" key="1">
    <source>
        <dbReference type="ARBA" id="ARBA00005614"/>
    </source>
</evidence>
<evidence type="ECO:0000256" key="3">
    <source>
        <dbReference type="ARBA" id="ARBA00015991"/>
    </source>
</evidence>
<reference evidence="8" key="1">
    <citation type="submission" date="2014-07" db="EMBL/GenBank/DDBJ databases">
        <authorList>
            <person name="Urmite Genomes Urmite Genomes"/>
        </authorList>
    </citation>
    <scope>NUCLEOTIDE SEQUENCE</scope>
    <source>
        <strain evidence="8">11W110_air</strain>
    </source>
</reference>
<feature type="domain" description="Acylphosphatase-like" evidence="7">
    <location>
        <begin position="1"/>
        <end position="86"/>
    </location>
</feature>
<protein>
    <recommendedName>
        <fullName evidence="3 5">acylphosphatase</fullName>
        <ecNumber evidence="2 5">3.6.1.7</ecNumber>
    </recommendedName>
</protein>
<dbReference type="AlphaFoldDB" id="A0A078MJQ0"/>
<evidence type="ECO:0000256" key="2">
    <source>
        <dbReference type="ARBA" id="ARBA00012150"/>
    </source>
</evidence>